<evidence type="ECO:0000256" key="10">
    <source>
        <dbReference type="SAM" id="SignalP"/>
    </source>
</evidence>
<evidence type="ECO:0000256" key="2">
    <source>
        <dbReference type="ARBA" id="ARBA00022448"/>
    </source>
</evidence>
<evidence type="ECO:0000259" key="11">
    <source>
        <dbReference type="Pfam" id="PF13407"/>
    </source>
</evidence>
<gene>
    <name evidence="12" type="ORF">B0H41_004639</name>
</gene>
<evidence type="ECO:0000256" key="4">
    <source>
        <dbReference type="ARBA" id="ARBA00022723"/>
    </source>
</evidence>
<feature type="chain" id="PRO_5043353781" description="D-galactose/methyl-galactoside binding periplasmic protein MglB" evidence="10">
    <location>
        <begin position="25"/>
        <end position="353"/>
    </location>
</feature>
<comment type="subcellular location">
    <subcellularLocation>
        <location evidence="1">Cell envelope</location>
    </subcellularLocation>
</comment>
<name>A0AAX0B6E8_CLOBE</name>
<dbReference type="SUPFAM" id="SSF53822">
    <property type="entry name" value="Periplasmic binding protein-like I"/>
    <property type="match status" value="1"/>
</dbReference>
<reference evidence="12" key="2">
    <citation type="journal article" date="2022" name="Nat. Biotechnol.">
        <title>Carbon-negative production of acetone and isopropanol by gas fermentation at industrial pilot scale.</title>
        <authorList>
            <person name="Liew F.E."/>
            <person name="Nogle R."/>
            <person name="Abdalla T."/>
            <person name="Rasor B.J."/>
            <person name="Canter C."/>
            <person name="Jensen R.O."/>
            <person name="Wang L."/>
            <person name="Strutz J."/>
            <person name="Chirania P."/>
            <person name="De Tissera S."/>
            <person name="Mueller A.P."/>
            <person name="Ruan Z."/>
            <person name="Gao A."/>
            <person name="Tran L."/>
            <person name="Engle N.L."/>
            <person name="Bromley J.C."/>
            <person name="Daniell J."/>
            <person name="Conrado R."/>
            <person name="Tschaplinski T.J."/>
            <person name="Giannone R.J."/>
            <person name="Hettich R.L."/>
            <person name="Karim A.S."/>
            <person name="Simpson S.D."/>
            <person name="Brown S.D."/>
            <person name="Leang C."/>
            <person name="Jewett M.C."/>
            <person name="Kopke M."/>
        </authorList>
    </citation>
    <scope>NUCLEOTIDE SEQUENCE</scope>
    <source>
        <strain evidence="12">DJ080</strain>
    </source>
</reference>
<dbReference type="Proteomes" id="UP001193748">
    <property type="component" value="Unassembled WGS sequence"/>
</dbReference>
<keyword evidence="2" id="KW-0813">Transport</keyword>
<keyword evidence="4" id="KW-0479">Metal-binding</keyword>
<dbReference type="GO" id="GO:0030288">
    <property type="term" value="C:outer membrane-bounded periplasmic space"/>
    <property type="evidence" value="ECO:0007669"/>
    <property type="project" value="TreeGrafter"/>
</dbReference>
<dbReference type="PANTHER" id="PTHR30036">
    <property type="entry name" value="D-XYLOSE-BINDING PERIPLASMIC PROTEIN"/>
    <property type="match status" value="1"/>
</dbReference>
<dbReference type="RefSeq" id="WP_173711757.1">
    <property type="nucleotide sequence ID" value="NZ_JABSWW010000001.1"/>
</dbReference>
<reference evidence="12" key="1">
    <citation type="submission" date="2020-05" db="EMBL/GenBank/DDBJ databases">
        <authorList>
            <person name="Brown S."/>
            <person name="Huntemann M."/>
            <person name="Clum A."/>
            <person name="Spunde A."/>
            <person name="Palaniappan K."/>
            <person name="Ritter S."/>
            <person name="Mikhailova N."/>
            <person name="Chen I.-M."/>
            <person name="Stamatis D."/>
            <person name="Reddy T."/>
            <person name="O'Malley R."/>
            <person name="Daum C."/>
            <person name="Shapiro N."/>
            <person name="Ivanova N."/>
            <person name="Kyrpides N."/>
            <person name="Woyke T."/>
        </authorList>
    </citation>
    <scope>NUCLEOTIDE SEQUENCE</scope>
    <source>
        <strain evidence="12">DJ080</strain>
    </source>
</reference>
<evidence type="ECO:0000256" key="5">
    <source>
        <dbReference type="ARBA" id="ARBA00022729"/>
    </source>
</evidence>
<keyword evidence="7" id="KW-0106">Calcium</keyword>
<evidence type="ECO:0000313" key="13">
    <source>
        <dbReference type="Proteomes" id="UP001193748"/>
    </source>
</evidence>
<dbReference type="CDD" id="cd01539">
    <property type="entry name" value="PBP1_GGBP"/>
    <property type="match status" value="1"/>
</dbReference>
<dbReference type="GO" id="GO:0046872">
    <property type="term" value="F:metal ion binding"/>
    <property type="evidence" value="ECO:0007669"/>
    <property type="project" value="UniProtKB-KW"/>
</dbReference>
<dbReference type="EMBL" id="JABSWW010000001">
    <property type="protein sequence ID" value="NRT90960.1"/>
    <property type="molecule type" value="Genomic_DNA"/>
</dbReference>
<dbReference type="PANTHER" id="PTHR30036:SF2">
    <property type="entry name" value="D-GALACTOSE_METHYL-GALACTOSIDE BINDING PERIPLASMIC PROTEIN MGLB"/>
    <property type="match status" value="1"/>
</dbReference>
<feature type="domain" description="Periplasmic binding protein" evidence="11">
    <location>
        <begin position="44"/>
        <end position="322"/>
    </location>
</feature>
<evidence type="ECO:0000256" key="7">
    <source>
        <dbReference type="ARBA" id="ARBA00022837"/>
    </source>
</evidence>
<dbReference type="InterPro" id="IPR044085">
    <property type="entry name" value="MglB-like_PBP1"/>
</dbReference>
<sequence>MKNFKRILKSILAIILITVTFVNSITSNKCATAQAVPQKQIKTAVLLFSFDDPYISLVRKGLEEIQNKNTSSVDFTFYDGKRNQDIQNALLDSVLQSDYDLLLLNLVDLNQSTVESVIYKAKQKNIPIILFNTVPLETAPIKSYNKALVISTDAIQSGILQGDLVTNEWNSSKNVVDKNNDNILQYIMLKGPNNITVTTARSLYSISTVNQSGIKTQEILSKTCNWDEKCAEDSIRLLFLTYGKNIEAIISNNDAMAIGAINALQSYGYNKGDKSKYIPVFGIDGIPEATDLINRGIMSGTVSQDPNETAEALYVIGMNLANNLNPLQGTNYKFDETGVTINMPYHEYKTQKQ</sequence>
<evidence type="ECO:0000256" key="9">
    <source>
        <dbReference type="ARBA" id="ARBA00034344"/>
    </source>
</evidence>
<keyword evidence="5 10" id="KW-0732">Signal</keyword>
<comment type="caution">
    <text evidence="12">The sequence shown here is derived from an EMBL/GenBank/DDBJ whole genome shotgun (WGS) entry which is preliminary data.</text>
</comment>
<dbReference type="InterPro" id="IPR025997">
    <property type="entry name" value="SBP_2_dom"/>
</dbReference>
<protein>
    <recommendedName>
        <fullName evidence="9">D-galactose/methyl-galactoside binding periplasmic protein MglB</fullName>
    </recommendedName>
</protein>
<evidence type="ECO:0000256" key="1">
    <source>
        <dbReference type="ARBA" id="ARBA00004196"/>
    </source>
</evidence>
<dbReference type="AlphaFoldDB" id="A0AAX0B6E8"/>
<organism evidence="12 13">
    <name type="scientific">Clostridium beijerinckii</name>
    <name type="common">Clostridium MP</name>
    <dbReference type="NCBI Taxonomy" id="1520"/>
    <lineage>
        <taxon>Bacteria</taxon>
        <taxon>Bacillati</taxon>
        <taxon>Bacillota</taxon>
        <taxon>Clostridia</taxon>
        <taxon>Eubacteriales</taxon>
        <taxon>Clostridiaceae</taxon>
        <taxon>Clostridium</taxon>
    </lineage>
</organism>
<evidence type="ECO:0000313" key="12">
    <source>
        <dbReference type="EMBL" id="NRT90960.1"/>
    </source>
</evidence>
<evidence type="ECO:0000256" key="6">
    <source>
        <dbReference type="ARBA" id="ARBA00022764"/>
    </source>
</evidence>
<comment type="subunit">
    <text evidence="8">The ABC transporter complex is composed of one ATP-binding protein (MglA), two transmembrane proteins (MglC) and a solute-binding protein (MglB).</text>
</comment>
<dbReference type="Gene3D" id="3.40.50.2300">
    <property type="match status" value="2"/>
</dbReference>
<feature type="signal peptide" evidence="10">
    <location>
        <begin position="1"/>
        <end position="24"/>
    </location>
</feature>
<keyword evidence="3" id="KW-0762">Sugar transport</keyword>
<dbReference type="InterPro" id="IPR028082">
    <property type="entry name" value="Peripla_BP_I"/>
</dbReference>
<dbReference type="Pfam" id="PF13407">
    <property type="entry name" value="Peripla_BP_4"/>
    <property type="match status" value="1"/>
</dbReference>
<accession>A0AAX0B6E8</accession>
<proteinExistence type="predicted"/>
<evidence type="ECO:0000256" key="8">
    <source>
        <dbReference type="ARBA" id="ARBA00034323"/>
    </source>
</evidence>
<dbReference type="GO" id="GO:0030246">
    <property type="term" value="F:carbohydrate binding"/>
    <property type="evidence" value="ECO:0007669"/>
    <property type="project" value="InterPro"/>
</dbReference>
<keyword evidence="6" id="KW-0574">Periplasm</keyword>
<dbReference type="InterPro" id="IPR050555">
    <property type="entry name" value="Bact_Solute-Bind_Prot2"/>
</dbReference>
<evidence type="ECO:0000256" key="3">
    <source>
        <dbReference type="ARBA" id="ARBA00022597"/>
    </source>
</evidence>